<dbReference type="GO" id="GO:0005829">
    <property type="term" value="C:cytosol"/>
    <property type="evidence" value="ECO:0007669"/>
    <property type="project" value="TreeGrafter"/>
</dbReference>
<gene>
    <name evidence="3" type="ORF">HMPREF0444_0873</name>
</gene>
<dbReference type="GO" id="GO:0016705">
    <property type="term" value="F:oxidoreductase activity, acting on paired donors, with incorporation or reduction of molecular oxygen"/>
    <property type="evidence" value="ECO:0007669"/>
    <property type="project" value="InterPro"/>
</dbReference>
<dbReference type="Pfam" id="PF00296">
    <property type="entry name" value="Bac_luciferase"/>
    <property type="match status" value="1"/>
</dbReference>
<organism evidence="3 4">
    <name type="scientific">Granulicatella adiacens ATCC 49175</name>
    <dbReference type="NCBI Taxonomy" id="638301"/>
    <lineage>
        <taxon>Bacteria</taxon>
        <taxon>Bacillati</taxon>
        <taxon>Bacillota</taxon>
        <taxon>Bacilli</taxon>
        <taxon>Lactobacillales</taxon>
        <taxon>Carnobacteriaceae</taxon>
        <taxon>Granulicatella</taxon>
    </lineage>
</organism>
<feature type="domain" description="Luciferase-like" evidence="2">
    <location>
        <begin position="14"/>
        <end position="295"/>
    </location>
</feature>
<dbReference type="EMBL" id="ACKZ01000016">
    <property type="protein sequence ID" value="EEW37514.1"/>
    <property type="molecule type" value="Genomic_DNA"/>
</dbReference>
<dbReference type="AlphaFoldDB" id="C8NG28"/>
<dbReference type="RefSeq" id="WP_005606859.1">
    <property type="nucleotide sequence ID" value="NZ_CP102283.1"/>
</dbReference>
<dbReference type="STRING" id="638301.HMPREF0444_0873"/>
<evidence type="ECO:0000256" key="1">
    <source>
        <dbReference type="ARBA" id="ARBA00007789"/>
    </source>
</evidence>
<dbReference type="EC" id="1.-.-.-" evidence="3"/>
<dbReference type="GeneID" id="78412791"/>
<keyword evidence="4" id="KW-1185">Reference proteome</keyword>
<protein>
    <submittedName>
        <fullName evidence="3">Luciferase family oxidoreductase, FMN-dependent, PP_0088 family</fullName>
        <ecNumber evidence="3">1.-.-.-</ecNumber>
    </submittedName>
</protein>
<reference evidence="3 4" key="1">
    <citation type="submission" date="2009-08" db="EMBL/GenBank/DDBJ databases">
        <authorList>
            <person name="Muzny D."/>
            <person name="Qin X."/>
            <person name="Deng J."/>
            <person name="Jiang H."/>
            <person name="Liu Y."/>
            <person name="Qu J."/>
            <person name="Song X.-Z."/>
            <person name="Zhang L."/>
            <person name="Thornton R."/>
            <person name="Coyle M."/>
            <person name="Francisco L."/>
            <person name="Jackson L."/>
            <person name="Javaid M."/>
            <person name="Korchina V."/>
            <person name="Kovar C."/>
            <person name="Mata R."/>
            <person name="Mathew T."/>
            <person name="Ngo R."/>
            <person name="Nguyen L."/>
            <person name="Nguyen N."/>
            <person name="Okwuonu G."/>
            <person name="Ongeri F."/>
            <person name="Pham C."/>
            <person name="Simmons D."/>
            <person name="Wilczek-Boney K."/>
            <person name="Hale W."/>
            <person name="Jakkamsetti A."/>
            <person name="Pham P."/>
            <person name="Ruth R."/>
            <person name="San Lucas F."/>
            <person name="Warren J."/>
            <person name="Zhang J."/>
            <person name="Zhao Z."/>
            <person name="Zhou C."/>
            <person name="Zhu D."/>
            <person name="Lee S."/>
            <person name="Bess C."/>
            <person name="Blankenburg K."/>
            <person name="Forbes L."/>
            <person name="Fu Q."/>
            <person name="Gubbala S."/>
            <person name="Hirani K."/>
            <person name="Jayaseelan J.C."/>
            <person name="Lara F."/>
            <person name="Munidasa M."/>
            <person name="Palculict T."/>
            <person name="Patil S."/>
            <person name="Pu L.-L."/>
            <person name="Saada N."/>
            <person name="Tang L."/>
            <person name="Weissenberger G."/>
            <person name="Zhu Y."/>
            <person name="Hemphill L."/>
            <person name="Shang Y."/>
            <person name="Youmans B."/>
            <person name="Ayvaz T."/>
            <person name="Ross M."/>
            <person name="Santibanez J."/>
            <person name="Aqrawi P."/>
            <person name="Gross S."/>
            <person name="Joshi V."/>
            <person name="Fowler G."/>
            <person name="Nazareth L."/>
            <person name="Reid J."/>
            <person name="Worley K."/>
            <person name="Petrosino J."/>
            <person name="Highlander S."/>
            <person name="Gibbs R."/>
        </authorList>
    </citation>
    <scope>NUCLEOTIDE SEQUENCE [LARGE SCALE GENOMIC DNA]</scope>
    <source>
        <strain evidence="3 4">ATCC 49175</strain>
    </source>
</reference>
<sequence length="330" mass="36962">MKISLLDYGLVDEGRTSVEAIRETLELAQLADELGFHRFWVSEHHNVPALSISAPEVVIPYLASHTKNIHIGSGGIMGLHYSPYKVAEIMSTLEGLFPGRVDIGLGNSPGTPLVGRHLQSPYSKEQYALWLEKLQQYLNEARRKGVVVPETVTVPEQFLLGMGGQSIESAASLGLSFVYGVFPYIPQDPVELAKSLSKKYRSNFKAGPHSKPSNFVLAVFVVIADTSEEAERMAKPLDLWMLGKQDFAEFHTFPTQKDVEEYEFTQRDREKIASNRSRLIVGNPREVYEQMEALRAVSNPDELLFIPLVGSIEKRKRSVELLAELYKGEN</sequence>
<accession>C8NG28</accession>
<dbReference type="NCBIfam" id="TIGR03558">
    <property type="entry name" value="oxido_grp_1"/>
    <property type="match status" value="1"/>
</dbReference>
<dbReference type="InterPro" id="IPR011251">
    <property type="entry name" value="Luciferase-like_dom"/>
</dbReference>
<dbReference type="InterPro" id="IPR019949">
    <property type="entry name" value="CmoO-like"/>
</dbReference>
<dbReference type="SUPFAM" id="SSF51679">
    <property type="entry name" value="Bacterial luciferase-like"/>
    <property type="match status" value="1"/>
</dbReference>
<dbReference type="PANTHER" id="PTHR30137">
    <property type="entry name" value="LUCIFERASE-LIKE MONOOXYGENASE"/>
    <property type="match status" value="1"/>
</dbReference>
<evidence type="ECO:0000259" key="2">
    <source>
        <dbReference type="Pfam" id="PF00296"/>
    </source>
</evidence>
<evidence type="ECO:0000313" key="4">
    <source>
        <dbReference type="Proteomes" id="UP000005926"/>
    </source>
</evidence>
<dbReference type="eggNOG" id="COG2141">
    <property type="taxonomic scope" value="Bacteria"/>
</dbReference>
<dbReference type="Proteomes" id="UP000005926">
    <property type="component" value="Unassembled WGS sequence"/>
</dbReference>
<dbReference type="InterPro" id="IPR050766">
    <property type="entry name" value="Bact_Lucif_Oxidored"/>
</dbReference>
<dbReference type="HOGENOM" id="CLU_027853_9_0_9"/>
<comment type="caution">
    <text evidence="3">The sequence shown here is derived from an EMBL/GenBank/DDBJ whole genome shotgun (WGS) entry which is preliminary data.</text>
</comment>
<dbReference type="InterPro" id="IPR036661">
    <property type="entry name" value="Luciferase-like_sf"/>
</dbReference>
<comment type="similarity">
    <text evidence="1">To bacterial alkanal monooxygenase alpha and beta chains.</text>
</comment>
<dbReference type="Gene3D" id="3.20.20.30">
    <property type="entry name" value="Luciferase-like domain"/>
    <property type="match status" value="1"/>
</dbReference>
<keyword evidence="3" id="KW-0560">Oxidoreductase</keyword>
<evidence type="ECO:0000313" key="3">
    <source>
        <dbReference type="EMBL" id="EEW37514.1"/>
    </source>
</evidence>
<name>C8NG28_9LACT</name>
<proteinExistence type="predicted"/>
<dbReference type="PANTHER" id="PTHR30137:SF20">
    <property type="entry name" value="N-ACETYL-S-ALKYLCYSTEINE MONOOXYGENASE"/>
    <property type="match status" value="1"/>
</dbReference>